<protein>
    <submittedName>
        <fullName evidence="1">Uncharacterized protein</fullName>
    </submittedName>
</protein>
<reference evidence="1 2" key="1">
    <citation type="submission" date="2024-02" db="EMBL/GenBank/DDBJ databases">
        <authorList>
            <person name="Chen Y."/>
            <person name="Shah S."/>
            <person name="Dougan E. K."/>
            <person name="Thang M."/>
            <person name="Chan C."/>
        </authorList>
    </citation>
    <scope>NUCLEOTIDE SEQUENCE [LARGE SCALE GENOMIC DNA]</scope>
</reference>
<name>A0ABP0RLQ8_9DINO</name>
<proteinExistence type="predicted"/>
<evidence type="ECO:0000313" key="1">
    <source>
        <dbReference type="EMBL" id="CAK9100106.1"/>
    </source>
</evidence>
<comment type="caution">
    <text evidence="1">The sequence shown here is derived from an EMBL/GenBank/DDBJ whole genome shotgun (WGS) entry which is preliminary data.</text>
</comment>
<accession>A0ABP0RLQ8</accession>
<dbReference type="Proteomes" id="UP001642464">
    <property type="component" value="Unassembled WGS sequence"/>
</dbReference>
<dbReference type="EMBL" id="CAXAMM010041573">
    <property type="protein sequence ID" value="CAK9100106.1"/>
    <property type="molecule type" value="Genomic_DNA"/>
</dbReference>
<keyword evidence="2" id="KW-1185">Reference proteome</keyword>
<evidence type="ECO:0000313" key="2">
    <source>
        <dbReference type="Proteomes" id="UP001642464"/>
    </source>
</evidence>
<sequence>MAAWLEEVHDDVLRRIFEFGALVEWQRALQSSWRLWVNTWAYLRRLEELSLTTSDDLRRAGALERVGGLVALERLRVVEVEHCAEAESVLCGFDHLRSLELKECHFLSDAASRYTAGRSGSNSQLRDGRQEGWGMKDWMGKTLELEGPTVLRDQLLFSSLMVRQEAPGAAFFGRDSGTAVLVWLIQVFNVPNWAALSGCELVLVLQRPALGLGAPEPAELRRRRLRTSHRAGDFGANRDTGG</sequence>
<gene>
    <name evidence="1" type="ORF">SCF082_LOCUS46866</name>
</gene>
<organism evidence="1 2">
    <name type="scientific">Durusdinium trenchii</name>
    <dbReference type="NCBI Taxonomy" id="1381693"/>
    <lineage>
        <taxon>Eukaryota</taxon>
        <taxon>Sar</taxon>
        <taxon>Alveolata</taxon>
        <taxon>Dinophyceae</taxon>
        <taxon>Suessiales</taxon>
        <taxon>Symbiodiniaceae</taxon>
        <taxon>Durusdinium</taxon>
    </lineage>
</organism>